<dbReference type="AlphaFoldDB" id="A0AAW6RB51"/>
<reference evidence="3" key="1">
    <citation type="submission" date="2023-04" db="EMBL/GenBank/DDBJ databases">
        <title>Characterization and analysis of the complete genome of Gordonia rubripertincta 112, the degrader of aromatic and aliphatic compounds.</title>
        <authorList>
            <person name="Frantsuzova E."/>
            <person name="Bogun A."/>
            <person name="Delegan Y."/>
        </authorList>
    </citation>
    <scope>NUCLEOTIDE SEQUENCE</scope>
    <source>
        <strain evidence="3">112</strain>
    </source>
</reference>
<keyword evidence="2" id="KW-1133">Transmembrane helix</keyword>
<feature type="compositionally biased region" description="Gly residues" evidence="1">
    <location>
        <begin position="37"/>
        <end position="47"/>
    </location>
</feature>
<dbReference type="Pfam" id="PF17270">
    <property type="entry name" value="DUF5336"/>
    <property type="match status" value="1"/>
</dbReference>
<accession>A0AAW6RB51</accession>
<proteinExistence type="predicted"/>
<dbReference type="InterPro" id="IPR035166">
    <property type="entry name" value="DUF5336"/>
</dbReference>
<feature type="transmembrane region" description="Helical" evidence="2">
    <location>
        <begin position="195"/>
        <end position="222"/>
    </location>
</feature>
<keyword evidence="2" id="KW-0812">Transmembrane</keyword>
<organism evidence="3">
    <name type="scientific">Gordonia rubripertincta</name>
    <name type="common">Rhodococcus corallinus</name>
    <dbReference type="NCBI Taxonomy" id="36822"/>
    <lineage>
        <taxon>Bacteria</taxon>
        <taxon>Bacillati</taxon>
        <taxon>Actinomycetota</taxon>
        <taxon>Actinomycetes</taxon>
        <taxon>Mycobacteriales</taxon>
        <taxon>Gordoniaceae</taxon>
        <taxon>Gordonia</taxon>
    </lineage>
</organism>
<evidence type="ECO:0000313" key="3">
    <source>
        <dbReference type="EMBL" id="MDG6780514.1"/>
    </source>
</evidence>
<dbReference type="EMBL" id="JARUXG010000002">
    <property type="protein sequence ID" value="MDG6780514.1"/>
    <property type="molecule type" value="Genomic_DNA"/>
</dbReference>
<evidence type="ECO:0000256" key="1">
    <source>
        <dbReference type="SAM" id="MobiDB-lite"/>
    </source>
</evidence>
<feature type="transmembrane region" description="Helical" evidence="2">
    <location>
        <begin position="84"/>
        <end position="106"/>
    </location>
</feature>
<comment type="caution">
    <text evidence="3">The sequence shown here is derived from an EMBL/GenBank/DDBJ whole genome shotgun (WGS) entry which is preliminary data.</text>
</comment>
<keyword evidence="2" id="KW-0472">Membrane</keyword>
<feature type="compositionally biased region" description="Polar residues" evidence="1">
    <location>
        <begin position="1"/>
        <end position="13"/>
    </location>
</feature>
<dbReference type="RefSeq" id="WP_005201183.1">
    <property type="nucleotide sequence ID" value="NZ_CP136136.1"/>
</dbReference>
<protein>
    <submittedName>
        <fullName evidence="3">DUF5336 domain-containing protein</fullName>
    </submittedName>
</protein>
<name>A0AAW6RB51_GORRU</name>
<feature type="transmembrane region" description="Helical" evidence="2">
    <location>
        <begin position="143"/>
        <end position="161"/>
    </location>
</feature>
<evidence type="ECO:0000256" key="2">
    <source>
        <dbReference type="SAM" id="Phobius"/>
    </source>
</evidence>
<feature type="transmembrane region" description="Helical" evidence="2">
    <location>
        <begin position="168"/>
        <end position="189"/>
    </location>
</feature>
<gene>
    <name evidence="3" type="ORF">QBL07_06665</name>
</gene>
<sequence>MNSGDPNQQQGVQRSPAPPGQPQTGGFPGNHGETGQFQGGRPTGGVPGQQWGENPPAYQHSTGGWGPASGMGPQRMGPRPDRSVIFALGAAVAGIVTCCMGFVSWITALPGAQQGLDSWERDFMEGRDSIPGFFSDDIVLNPGKFFVLLGVVGVATTFMLVPRYRKALPFLAVIALAGWLALFASALIMPPSVELGAGAILGLIFGFVQVTLLMTASFLYGLKKDDAAIS</sequence>
<feature type="region of interest" description="Disordered" evidence="1">
    <location>
        <begin position="1"/>
        <end position="77"/>
    </location>
</feature>